<dbReference type="PANTHER" id="PTHR43818">
    <property type="entry name" value="BCDNA.GH03377"/>
    <property type="match status" value="1"/>
</dbReference>
<accession>A0A2A6KJ26</accession>
<dbReference type="Pfam" id="PF22725">
    <property type="entry name" value="GFO_IDH_MocA_C3"/>
    <property type="match status" value="1"/>
</dbReference>
<keyword evidence="6" id="KW-1185">Reference proteome</keyword>
<dbReference type="RefSeq" id="WP_097532848.1">
    <property type="nucleotide sequence ID" value="NZ_JAVLSD010000001.1"/>
</dbReference>
<dbReference type="GO" id="GO:0000166">
    <property type="term" value="F:nucleotide binding"/>
    <property type="evidence" value="ECO:0007669"/>
    <property type="project" value="InterPro"/>
</dbReference>
<feature type="domain" description="GFO/IDH/MocA-like oxidoreductase" evidence="3">
    <location>
        <begin position="136"/>
        <end position="270"/>
    </location>
</feature>
<dbReference type="AlphaFoldDB" id="A0A2A6KJ26"/>
<proteinExistence type="predicted"/>
<dbReference type="InterPro" id="IPR055170">
    <property type="entry name" value="GFO_IDH_MocA-like_dom"/>
</dbReference>
<gene>
    <name evidence="5" type="ORF">CO674_02345</name>
    <name evidence="4" type="ORF">RJJ65_05940</name>
</gene>
<feature type="domain" description="Gfo/Idh/MocA-like oxidoreductase N-terminal" evidence="2">
    <location>
        <begin position="9"/>
        <end position="122"/>
    </location>
</feature>
<dbReference type="EMBL" id="NWSY01000002">
    <property type="protein sequence ID" value="PDT24886.1"/>
    <property type="molecule type" value="Genomic_DNA"/>
</dbReference>
<dbReference type="GO" id="GO:0016491">
    <property type="term" value="F:oxidoreductase activity"/>
    <property type="evidence" value="ECO:0007669"/>
    <property type="project" value="UniProtKB-KW"/>
</dbReference>
<evidence type="ECO:0000313" key="5">
    <source>
        <dbReference type="EMBL" id="PDT24886.1"/>
    </source>
</evidence>
<dbReference type="Pfam" id="PF01408">
    <property type="entry name" value="GFO_IDH_MocA"/>
    <property type="match status" value="1"/>
</dbReference>
<name>A0A2A6KJ26_9HYPH</name>
<dbReference type="EMBL" id="JAVLSF010000002">
    <property type="protein sequence ID" value="MDR9772201.1"/>
    <property type="molecule type" value="Genomic_DNA"/>
</dbReference>
<evidence type="ECO:0000259" key="2">
    <source>
        <dbReference type="Pfam" id="PF01408"/>
    </source>
</evidence>
<organism evidence="4 7">
    <name type="scientific">Rhizobium hidalgonense</name>
    <dbReference type="NCBI Taxonomy" id="1538159"/>
    <lineage>
        <taxon>Bacteria</taxon>
        <taxon>Pseudomonadati</taxon>
        <taxon>Pseudomonadota</taxon>
        <taxon>Alphaproteobacteria</taxon>
        <taxon>Hyphomicrobiales</taxon>
        <taxon>Rhizobiaceae</taxon>
        <taxon>Rhizobium/Agrobacterium group</taxon>
        <taxon>Rhizobium</taxon>
    </lineage>
</organism>
<dbReference type="Proteomes" id="UP001268610">
    <property type="component" value="Unassembled WGS sequence"/>
</dbReference>
<dbReference type="SUPFAM" id="SSF55347">
    <property type="entry name" value="Glyceraldehyde-3-phosphate dehydrogenase-like, C-terminal domain"/>
    <property type="match status" value="1"/>
</dbReference>
<evidence type="ECO:0000259" key="3">
    <source>
        <dbReference type="Pfam" id="PF22725"/>
    </source>
</evidence>
<reference evidence="4" key="2">
    <citation type="submission" date="2023-04" db="EMBL/GenBank/DDBJ databases">
        <title>Genomic characterization of faba bean (Vicia faba) microsymbionts in Mexican soils.</title>
        <authorList>
            <person name="Rivera Orduna F.N."/>
            <person name="Guevara-Luna J."/>
            <person name="Yan J."/>
            <person name="Arroyo-Herrera I."/>
            <person name="Li Y."/>
            <person name="Vasquez-Murrieta M.S."/>
            <person name="Wang E.T."/>
        </authorList>
    </citation>
    <scope>NUCLEOTIDE SEQUENCE</scope>
    <source>
        <strain evidence="4">CH26</strain>
    </source>
</reference>
<dbReference type="Gene3D" id="3.40.50.720">
    <property type="entry name" value="NAD(P)-binding Rossmann-like Domain"/>
    <property type="match status" value="1"/>
</dbReference>
<dbReference type="Gene3D" id="3.30.360.10">
    <property type="entry name" value="Dihydrodipicolinate Reductase, domain 2"/>
    <property type="match status" value="1"/>
</dbReference>
<reference evidence="5 6" key="1">
    <citation type="submission" date="2017-09" db="EMBL/GenBank/DDBJ databases">
        <title>Comparative genomics of rhizobia isolated from Phaseolus vulgaris in China.</title>
        <authorList>
            <person name="Tong W."/>
        </authorList>
    </citation>
    <scope>NUCLEOTIDE SEQUENCE [LARGE SCALE GENOMIC DNA]</scope>
    <source>
        <strain evidence="5 6">FH14</strain>
    </source>
</reference>
<evidence type="ECO:0000313" key="4">
    <source>
        <dbReference type="EMBL" id="MDR9772201.1"/>
    </source>
</evidence>
<sequence length="382" mass="40916">MAQANNMKLRIGVVGCGSISLAYMRNAPLFRGVEITACADLNADAAKRRASEFNLRAADVDDLIDDKNIDLVLNLTIPAAHFDVSMRALSAGKHVFTEKPLGVTAAEGRRLVNAAAEKSLMLGSAPDTFLGAAGRHARWQMEAGAIGKPVTGTAFMMGRGMEHWHPDPCFYYQAGAGPVMDMGPYYLTMMVNLMGPIRRVQAVATSGQKERLITAEGPKQGTTFKVGTPTSVLSLLEFDCGATVTFGTSWDVFRHSNHPIELHGTEGSLRLPDPDNFGGRVAFSSRGAPWQETDTSGALFGAVNWPVAAPDRANYRMLGLADLARAIIEGRAPRASGELALHVLDVMEAILRAGETGVAQTIPGTVVQPRELKEDEARSLLA</sequence>
<evidence type="ECO:0000313" key="6">
    <source>
        <dbReference type="Proteomes" id="UP000219914"/>
    </source>
</evidence>
<dbReference type="InterPro" id="IPR036291">
    <property type="entry name" value="NAD(P)-bd_dom_sf"/>
</dbReference>
<comment type="caution">
    <text evidence="4">The sequence shown here is derived from an EMBL/GenBank/DDBJ whole genome shotgun (WGS) entry which is preliminary data.</text>
</comment>
<dbReference type="InterPro" id="IPR050463">
    <property type="entry name" value="Gfo/Idh/MocA_oxidrdct_glycsds"/>
</dbReference>
<evidence type="ECO:0000313" key="7">
    <source>
        <dbReference type="Proteomes" id="UP001268610"/>
    </source>
</evidence>
<evidence type="ECO:0000256" key="1">
    <source>
        <dbReference type="ARBA" id="ARBA00023002"/>
    </source>
</evidence>
<dbReference type="Proteomes" id="UP000219914">
    <property type="component" value="Unassembled WGS sequence"/>
</dbReference>
<keyword evidence="1" id="KW-0560">Oxidoreductase</keyword>
<dbReference type="PANTHER" id="PTHR43818:SF11">
    <property type="entry name" value="BCDNA.GH03377"/>
    <property type="match status" value="1"/>
</dbReference>
<dbReference type="InterPro" id="IPR000683">
    <property type="entry name" value="Gfo/Idh/MocA-like_OxRdtase_N"/>
</dbReference>
<protein>
    <submittedName>
        <fullName evidence="4 5">Oxidoreductase</fullName>
    </submittedName>
</protein>
<dbReference type="SUPFAM" id="SSF51735">
    <property type="entry name" value="NAD(P)-binding Rossmann-fold domains"/>
    <property type="match status" value="1"/>
</dbReference>